<reference evidence="2" key="1">
    <citation type="submission" date="2025-08" db="UniProtKB">
        <authorList>
            <consortium name="Ensembl"/>
        </authorList>
    </citation>
    <scope>IDENTIFICATION</scope>
</reference>
<organism evidence="2 3">
    <name type="scientific">Oreochromis aureus</name>
    <name type="common">Israeli tilapia</name>
    <name type="synonym">Chromis aureus</name>
    <dbReference type="NCBI Taxonomy" id="47969"/>
    <lineage>
        <taxon>Eukaryota</taxon>
        <taxon>Metazoa</taxon>
        <taxon>Chordata</taxon>
        <taxon>Craniata</taxon>
        <taxon>Vertebrata</taxon>
        <taxon>Euteleostomi</taxon>
        <taxon>Actinopterygii</taxon>
        <taxon>Neopterygii</taxon>
        <taxon>Teleostei</taxon>
        <taxon>Neoteleostei</taxon>
        <taxon>Acanthomorphata</taxon>
        <taxon>Ovalentaria</taxon>
        <taxon>Cichlomorphae</taxon>
        <taxon>Cichliformes</taxon>
        <taxon>Cichlidae</taxon>
        <taxon>African cichlids</taxon>
        <taxon>Pseudocrenilabrinae</taxon>
        <taxon>Oreochromini</taxon>
        <taxon>Oreochromis</taxon>
    </lineage>
</organism>
<feature type="chain" id="PRO_5025665652" evidence="1">
    <location>
        <begin position="19"/>
        <end position="217"/>
    </location>
</feature>
<evidence type="ECO:0000313" key="3">
    <source>
        <dbReference type="Proteomes" id="UP000472276"/>
    </source>
</evidence>
<dbReference type="AlphaFoldDB" id="A0A668VBI9"/>
<sequence>MSPTVLLLLSLLTAPCGGCEFDLEGVKNIKGTIDSSSAGFVSETLFTFPNFGVVVLLRFSSQCCVFPAAYVLLDSWQVLLTNLWEEHLNHSLVVELTRTLDKITSTNRNMETDLSQFSLVSSSPEELLKLTSELFSRWIQIGCPPTIETCTLPNLPPSVERKDYSPSRARLLTTRAVDNMKSGRIIDTPPLSSGVPPSYSAFVWSSLLLRLYWCLLP</sequence>
<protein>
    <submittedName>
        <fullName evidence="2">Uncharacterized protein</fullName>
    </submittedName>
</protein>
<evidence type="ECO:0000313" key="2">
    <source>
        <dbReference type="Ensembl" id="ENSOABP00000049236.1"/>
    </source>
</evidence>
<evidence type="ECO:0000256" key="1">
    <source>
        <dbReference type="SAM" id="SignalP"/>
    </source>
</evidence>
<feature type="signal peptide" evidence="1">
    <location>
        <begin position="1"/>
        <end position="18"/>
    </location>
</feature>
<keyword evidence="3" id="KW-1185">Reference proteome</keyword>
<keyword evidence="1" id="KW-0732">Signal</keyword>
<dbReference type="OMA" id="RLYWWLL"/>
<accession>A0A668VBI9</accession>
<dbReference type="Proteomes" id="UP000472276">
    <property type="component" value="Unassembled WGS sequence"/>
</dbReference>
<dbReference type="Ensembl" id="ENSOABT00000050499.2">
    <property type="protein sequence ID" value="ENSOABP00000049236.1"/>
    <property type="gene ID" value="ENSOABG00000021963.2"/>
</dbReference>
<proteinExistence type="predicted"/>
<name>A0A668VBI9_OREAU</name>
<reference evidence="2" key="2">
    <citation type="submission" date="2025-09" db="UniProtKB">
        <authorList>
            <consortium name="Ensembl"/>
        </authorList>
    </citation>
    <scope>IDENTIFICATION</scope>
</reference>